<comment type="caution">
    <text evidence="1">The sequence shown here is derived from an EMBL/GenBank/DDBJ whole genome shotgun (WGS) entry which is preliminary data.</text>
</comment>
<dbReference type="RefSeq" id="WP_184836026.1">
    <property type="nucleotide sequence ID" value="NZ_BAAAVN010000007.1"/>
</dbReference>
<keyword evidence="2" id="KW-1185">Reference proteome</keyword>
<reference evidence="1 2" key="1">
    <citation type="submission" date="2020-08" db="EMBL/GenBank/DDBJ databases">
        <title>Sequencing the genomes of 1000 actinobacteria strains.</title>
        <authorList>
            <person name="Klenk H.-P."/>
        </authorList>
    </citation>
    <scope>NUCLEOTIDE SEQUENCE [LARGE SCALE GENOMIC DNA]</scope>
    <source>
        <strain evidence="1 2">DSM 17294</strain>
    </source>
</reference>
<accession>A0A841DNX4</accession>
<sequence>MSEQDEYHVVNPVVVCTDGVETTWSLDRRADQESQWTLVLAAPDGSAWTEAVQGLWNTFLDLRRQIEPLGYRLCCAGARIDAIMRKARDRNNDEVYLLTRRTLLGVQHRAWMFDYAPPNTTGTVEQQEARYDRYLGTRWWRALLPGDPVG</sequence>
<dbReference type="AlphaFoldDB" id="A0A841DNX4"/>
<gene>
    <name evidence="1" type="ORF">HDA44_003704</name>
</gene>
<evidence type="ECO:0000313" key="1">
    <source>
        <dbReference type="EMBL" id="MBB5980363.1"/>
    </source>
</evidence>
<evidence type="ECO:0000313" key="2">
    <source>
        <dbReference type="Proteomes" id="UP000558997"/>
    </source>
</evidence>
<dbReference type="EMBL" id="JACHNF010000001">
    <property type="protein sequence ID" value="MBB5980363.1"/>
    <property type="molecule type" value="Genomic_DNA"/>
</dbReference>
<proteinExistence type="predicted"/>
<name>A0A841DNX4_9ACTN</name>
<protein>
    <submittedName>
        <fullName evidence="1">Uncharacterized protein</fullName>
    </submittedName>
</protein>
<organism evidence="1 2">
    <name type="scientific">Kribbella solani</name>
    <dbReference type="NCBI Taxonomy" id="236067"/>
    <lineage>
        <taxon>Bacteria</taxon>
        <taxon>Bacillati</taxon>
        <taxon>Actinomycetota</taxon>
        <taxon>Actinomycetes</taxon>
        <taxon>Propionibacteriales</taxon>
        <taxon>Kribbellaceae</taxon>
        <taxon>Kribbella</taxon>
    </lineage>
</organism>
<dbReference type="Proteomes" id="UP000558997">
    <property type="component" value="Unassembled WGS sequence"/>
</dbReference>